<dbReference type="AlphaFoldDB" id="B6D922"/>
<dbReference type="Pfam" id="PF01935">
    <property type="entry name" value="DUF87"/>
    <property type="match status" value="1"/>
</dbReference>
<evidence type="ECO:0000313" key="8">
    <source>
        <dbReference type="EMBL" id="ACI15704.1"/>
    </source>
</evidence>
<evidence type="ECO:0000256" key="1">
    <source>
        <dbReference type="ARBA" id="ARBA00007816"/>
    </source>
</evidence>
<keyword evidence="8" id="KW-0614">Plasmid</keyword>
<feature type="compositionally biased region" description="Basic and acidic residues" evidence="5">
    <location>
        <begin position="898"/>
        <end position="916"/>
    </location>
</feature>
<accession>B6D922</accession>
<dbReference type="SUPFAM" id="SSF52540">
    <property type="entry name" value="P-loop containing nucleoside triphosphate hydrolases"/>
    <property type="match status" value="1"/>
</dbReference>
<dbReference type="EMBL" id="EU881703">
    <property type="protein sequence ID" value="ACI15704.1"/>
    <property type="molecule type" value="Genomic_DNA"/>
</dbReference>
<evidence type="ECO:0000256" key="5">
    <source>
        <dbReference type="SAM" id="MobiDB-lite"/>
    </source>
</evidence>
<dbReference type="PANTHER" id="PTHR42957:SF1">
    <property type="entry name" value="HELICASE MJ1565-RELATED"/>
    <property type="match status" value="1"/>
</dbReference>
<dbReference type="GO" id="GO:0043139">
    <property type="term" value="F:5'-3' DNA helicase activity"/>
    <property type="evidence" value="ECO:0007669"/>
    <property type="project" value="UniProtKB-EC"/>
</dbReference>
<dbReference type="RefSeq" id="WP_012548812.1">
    <property type="nucleotide sequence ID" value="NC_011299.1"/>
</dbReference>
<evidence type="ECO:0000259" key="6">
    <source>
        <dbReference type="Pfam" id="PF01935"/>
    </source>
</evidence>
<evidence type="ECO:0000256" key="4">
    <source>
        <dbReference type="ARBA" id="ARBA00048988"/>
    </source>
</evidence>
<evidence type="ECO:0000256" key="3">
    <source>
        <dbReference type="ARBA" id="ARBA00048954"/>
    </source>
</evidence>
<evidence type="ECO:0000259" key="7">
    <source>
        <dbReference type="Pfam" id="PF12696"/>
    </source>
</evidence>
<name>B6D922_ACIHW</name>
<dbReference type="InterPro" id="IPR027417">
    <property type="entry name" value="P-loop_NTPase"/>
</dbReference>
<organism evidence="8">
    <name type="scientific">Acidianus hospitalis (strain W1)</name>
    <dbReference type="NCBI Taxonomy" id="933801"/>
    <lineage>
        <taxon>Archaea</taxon>
        <taxon>Thermoproteota</taxon>
        <taxon>Thermoprotei</taxon>
        <taxon>Sulfolobales</taxon>
        <taxon>Sulfolobaceae</taxon>
        <taxon>Acidianus</taxon>
    </lineage>
</organism>
<dbReference type="Pfam" id="PF12696">
    <property type="entry name" value="TraG-D_C"/>
    <property type="match status" value="1"/>
</dbReference>
<dbReference type="InterPro" id="IPR032689">
    <property type="entry name" value="TraG-D_C"/>
</dbReference>
<dbReference type="InterPro" id="IPR008571">
    <property type="entry name" value="HerA-like"/>
</dbReference>
<dbReference type="GO" id="GO:0043138">
    <property type="term" value="F:3'-5' DNA helicase activity"/>
    <property type="evidence" value="ECO:0007669"/>
    <property type="project" value="UniProtKB-EC"/>
</dbReference>
<geneLocation type="plasmid" evidence="8">
    <name>pAH1</name>
</geneLocation>
<reference evidence="8" key="1">
    <citation type="journal article" date="2008" name="Mol. Microbiol.">
        <title>Novel archaeal plasmid pAH1 and its interactions with the lipothrixvirus AFV1.</title>
        <authorList>
            <person name="Basta T."/>
            <person name="Smyth J."/>
            <person name="Forterre P."/>
            <person name="Prangishvili D."/>
            <person name="Peng X."/>
        </authorList>
    </citation>
    <scope>NUCLEOTIDE SEQUENCE</scope>
    <source>
        <strain evidence="8">W1</strain>
        <plasmid evidence="8">pAH1</plasmid>
    </source>
</reference>
<dbReference type="InterPro" id="IPR002789">
    <property type="entry name" value="HerA_central"/>
</dbReference>
<proteinExistence type="inferred from homology"/>
<feature type="region of interest" description="Disordered" evidence="5">
    <location>
        <begin position="898"/>
        <end position="923"/>
    </location>
</feature>
<comment type="catalytic activity">
    <reaction evidence="4">
        <text>ATP + H2O = ADP + phosphate + H(+)</text>
        <dbReference type="Rhea" id="RHEA:13065"/>
        <dbReference type="ChEBI" id="CHEBI:15377"/>
        <dbReference type="ChEBI" id="CHEBI:15378"/>
        <dbReference type="ChEBI" id="CHEBI:30616"/>
        <dbReference type="ChEBI" id="CHEBI:43474"/>
        <dbReference type="ChEBI" id="CHEBI:456216"/>
        <dbReference type="EC" id="5.6.2.4"/>
    </reaction>
</comment>
<dbReference type="CDD" id="cd01127">
    <property type="entry name" value="TrwB_TraG_TraD_VirD4"/>
    <property type="match status" value="1"/>
</dbReference>
<evidence type="ECO:0000256" key="2">
    <source>
        <dbReference type="ARBA" id="ARBA00034617"/>
    </source>
</evidence>
<feature type="domain" description="Helicase HerA central" evidence="6">
    <location>
        <begin position="258"/>
        <end position="356"/>
    </location>
</feature>
<comment type="catalytic activity">
    <reaction evidence="3">
        <text>ATP + H2O = ADP + phosphate + H(+)</text>
        <dbReference type="Rhea" id="RHEA:13065"/>
        <dbReference type="ChEBI" id="CHEBI:15377"/>
        <dbReference type="ChEBI" id="CHEBI:15378"/>
        <dbReference type="ChEBI" id="CHEBI:30616"/>
        <dbReference type="ChEBI" id="CHEBI:43474"/>
        <dbReference type="ChEBI" id="CHEBI:456216"/>
        <dbReference type="EC" id="5.6.2.3"/>
    </reaction>
</comment>
<protein>
    <submittedName>
        <fullName evidence="8">Putative VirD/TraG-like protein</fullName>
    </submittedName>
</protein>
<comment type="catalytic activity">
    <reaction evidence="2">
        <text>Couples ATP hydrolysis with the unwinding of duplex DNA by translocating in the 3'-5' direction.</text>
        <dbReference type="EC" id="5.6.2.4"/>
    </reaction>
</comment>
<dbReference type="Gene3D" id="3.40.50.300">
    <property type="entry name" value="P-loop containing nucleotide triphosphate hydrolases"/>
    <property type="match status" value="2"/>
</dbReference>
<sequence length="1023" mass="117707">MWGKKEQIRYYELFPKVEYDKSFNILNSLGHVFEIVYQRDKDIMHIYAYTNSQLEVLRKDFGVNEGVTPPLPRFVGMIMFRDEKDFYWGAEFNDFNSFLSKLQSGEQLRLWIVLEPRLNEIFLKYSDKLKRNQNIIGKRQREVLASRLEGFAKDNIYYLQPYILSDDKKRVKELSKELQQFILTRSRKLKLEIRKTKGWEDNIPRVPRFYSLKLKRWIWVDEGKISKVAVIPNPSVIPVQFSIGGLLPDIVPNRKGFRIGKLTYSGKEVQLELEDFYRHAYIIGGTGAGKTSTMRILLKRIREAYPKIITVIMDPHGDFAEEMLSFYANYHNNFDPDKQLFYFHPVEAPISVNPIALPKLPNAQQALLLGFANVMEIFEKLFALKEGAVYVKYIIQNALQLLYQKNPEPTFRDLYNIIIGLRNGTLDLPINSKDWEEKLELFQDLDDTTFVSALSRIEMLATNELLQRIFSKNTIDDNTLFAPGNVIIINASKGAVGDQVSFLIMAGWLFKIWYYALARAQLNMERIPVIIAIDEFQNIADLSLIDTILAEARKYGMHLLLAHQHTGQIDMNLLKSLMSNTGVKFLMKMQGSDAEKFAEIFPEFKNELVKILPSQSVGQATIIITPRKPDDKIIPIRTNIDWEDFKKDPKSITNVIERMKKYEAQDVSEADVTAILNPILKYVEEKPDVLAKLILYETFNSSCESGNHCIALVDLVRKLGVDRDKIDDIIAKMDSEGYLSVEKIKGKKVLQYGKGLFPLKGIVENEEGKKVALRVISKLYKEGLVVVAGKQQGDVRPDFVAFPYDRETLRPRYDEAIAVEIESPNELSTHPEQVKHNMLKYLNITDLFKEIRLYTDENAFEKLKKIYDEFMADTNISTEYKQKVKIFSVKIKQKVKQEAPKEKKVEETGEFNGKESEEPESISNIKQQEIAAQRAAANNAQDNGKLGSLQKDGVIELQLQGNIIRINKTKNTIEINGEEYKIPSFELRAIINRKDNIIAVNKKEKKIIIAYDNGDTSEIGIIS</sequence>
<comment type="similarity">
    <text evidence="1">Belongs to the HerA family.</text>
</comment>
<dbReference type="PANTHER" id="PTHR42957">
    <property type="entry name" value="HELICASE MJ1565-RELATED"/>
    <property type="match status" value="1"/>
</dbReference>
<feature type="domain" description="TraD/TraG TraM recognition site" evidence="7">
    <location>
        <begin position="528"/>
        <end position="596"/>
    </location>
</feature>